<dbReference type="Pfam" id="PF01841">
    <property type="entry name" value="Transglut_core"/>
    <property type="match status" value="1"/>
</dbReference>
<feature type="domain" description="Transglutaminase-like" evidence="1">
    <location>
        <begin position="187"/>
        <end position="297"/>
    </location>
</feature>
<sequence>MIRTLAVASVLLVLTLGISVSVVEAQVSSPREIVYIKIYNEVVNNGTTGIPLADTGILDFNYPVEDETQRIINVSAWFNGFPAKYTVTLGEEPSLRIIIPGTTLNLTPGAGASAWVEYAVEVDALTRGQSIQAFSNAYITGNISSLESEAQRIYLSDYLRRYIEETPGWNYTNPLTRLLLTYISSQANISNPIDVVKAVVGYVDSNLVYSIRMPPREPWETLLYMEGDCDDQSNLVVTILRGLGIPSYQEYGMVFVSKDFRLEEVSDNGLLNITMVGGGGHAWVVAYIPPWGWIRIDTVFGVPGDWLSHIVSIPYYTYPTVVMGANTGEATQVAWLGFENQITNARLKYQIVYEVSLGEQV</sequence>
<gene>
    <name evidence="2" type="ORF">ENM60_01485</name>
</gene>
<protein>
    <submittedName>
        <fullName evidence="2">Transglutaminase domain-containing protein</fullName>
    </submittedName>
</protein>
<proteinExistence type="predicted"/>
<dbReference type="InterPro" id="IPR002931">
    <property type="entry name" value="Transglutaminase-like"/>
</dbReference>
<dbReference type="EMBL" id="DRYK01000025">
    <property type="protein sequence ID" value="HHP67460.1"/>
    <property type="molecule type" value="Genomic_DNA"/>
</dbReference>
<evidence type="ECO:0000313" key="2">
    <source>
        <dbReference type="EMBL" id="HHP67460.1"/>
    </source>
</evidence>
<dbReference type="PANTHER" id="PTHR33490:SF6">
    <property type="entry name" value="SLL1049 PROTEIN"/>
    <property type="match status" value="1"/>
</dbReference>
<organism evidence="2">
    <name type="scientific">Thermogladius calderae</name>
    <dbReference type="NCBI Taxonomy" id="1200300"/>
    <lineage>
        <taxon>Archaea</taxon>
        <taxon>Thermoproteota</taxon>
        <taxon>Thermoprotei</taxon>
        <taxon>Desulfurococcales</taxon>
        <taxon>Desulfurococcaceae</taxon>
        <taxon>Thermogladius</taxon>
    </lineage>
</organism>
<name>A0A7J3XXR1_9CREN</name>
<comment type="caution">
    <text evidence="2">The sequence shown here is derived from an EMBL/GenBank/DDBJ whole genome shotgun (WGS) entry which is preliminary data.</text>
</comment>
<dbReference type="InterPro" id="IPR038765">
    <property type="entry name" value="Papain-like_cys_pep_sf"/>
</dbReference>
<accession>A0A7J3XXR1</accession>
<dbReference type="SUPFAM" id="SSF54001">
    <property type="entry name" value="Cysteine proteinases"/>
    <property type="match status" value="1"/>
</dbReference>
<dbReference type="AlphaFoldDB" id="A0A7J3XXR1"/>
<dbReference type="Gene3D" id="3.10.620.30">
    <property type="match status" value="1"/>
</dbReference>
<dbReference type="PANTHER" id="PTHR33490">
    <property type="entry name" value="BLR5614 PROTEIN-RELATED"/>
    <property type="match status" value="1"/>
</dbReference>
<evidence type="ECO:0000259" key="1">
    <source>
        <dbReference type="Pfam" id="PF01841"/>
    </source>
</evidence>
<reference evidence="2" key="1">
    <citation type="journal article" date="2020" name="mSystems">
        <title>Genome- and Community-Level Interaction Insights into Carbon Utilization and Element Cycling Functions of Hydrothermarchaeota in Hydrothermal Sediment.</title>
        <authorList>
            <person name="Zhou Z."/>
            <person name="Liu Y."/>
            <person name="Xu W."/>
            <person name="Pan J."/>
            <person name="Luo Z.H."/>
            <person name="Li M."/>
        </authorList>
    </citation>
    <scope>NUCLEOTIDE SEQUENCE [LARGE SCALE GENOMIC DNA]</scope>
    <source>
        <strain evidence="2">SpSt-110</strain>
    </source>
</reference>